<accession>A0A3P3R9W2</accession>
<reference evidence="2 3" key="1">
    <citation type="submission" date="2018-11" db="EMBL/GenBank/DDBJ databases">
        <title>Taxonoimc description of Halomarina strain SPP-AMP-1.</title>
        <authorList>
            <person name="Pal Y."/>
            <person name="Srinivasana K."/>
            <person name="Verma A."/>
            <person name="Kumar P."/>
        </authorList>
    </citation>
    <scope>NUCLEOTIDE SEQUENCE [LARGE SCALE GENOMIC DNA]</scope>
    <source>
        <strain evidence="2 3">SPP-AMP-1</strain>
    </source>
</reference>
<sequence length="243" mass="27505">MAVERIRGGVLENVFWKLKRYRSIQTTVEIENCAGTYRLVVPDGTPFVEKYDSAGEYEPVLERELKERLSVLDDPSYYDIGSRWGYFTKFSCLVASPSSTHGFDANPLWFAFLQQTHEFDLPEISLTNAYVSSESGDDTISIDEYRLEHNSPDIVKIDIEGGEYEALEGMRATLDDVHPDLFVEIHPAYLRDRGNSAAGVFELLCEAGYELQVATNHRTKDDVWSPLSEVELPSDGDYLVLAE</sequence>
<name>A0A3P3R9W2_9EURY</name>
<dbReference type="RefSeq" id="WP_124955459.1">
    <property type="nucleotide sequence ID" value="NZ_RRCH01000028.1"/>
</dbReference>
<dbReference type="SUPFAM" id="SSF53335">
    <property type="entry name" value="S-adenosyl-L-methionine-dependent methyltransferases"/>
    <property type="match status" value="1"/>
</dbReference>
<proteinExistence type="predicted"/>
<evidence type="ECO:0000313" key="3">
    <source>
        <dbReference type="Proteomes" id="UP000282322"/>
    </source>
</evidence>
<dbReference type="EMBL" id="RRCH01000028">
    <property type="protein sequence ID" value="RRJ29470.1"/>
    <property type="molecule type" value="Genomic_DNA"/>
</dbReference>
<gene>
    <name evidence="2" type="ORF">EIK79_12580</name>
</gene>
<keyword evidence="3" id="KW-1185">Reference proteome</keyword>
<feature type="domain" description="Methyltransferase FkbM" evidence="1">
    <location>
        <begin position="136"/>
        <end position="211"/>
    </location>
</feature>
<dbReference type="OrthoDB" id="275825at2157"/>
<comment type="caution">
    <text evidence="2">The sequence shown here is derived from an EMBL/GenBank/DDBJ whole genome shotgun (WGS) entry which is preliminary data.</text>
</comment>
<evidence type="ECO:0000259" key="1">
    <source>
        <dbReference type="Pfam" id="PF05050"/>
    </source>
</evidence>
<dbReference type="Proteomes" id="UP000282322">
    <property type="component" value="Unassembled WGS sequence"/>
</dbReference>
<dbReference type="AlphaFoldDB" id="A0A3P3R9W2"/>
<dbReference type="Pfam" id="PF05050">
    <property type="entry name" value="Methyltransf_21"/>
    <property type="match status" value="1"/>
</dbReference>
<dbReference type="Gene3D" id="3.40.50.150">
    <property type="entry name" value="Vaccinia Virus protein VP39"/>
    <property type="match status" value="1"/>
</dbReference>
<dbReference type="InterPro" id="IPR006342">
    <property type="entry name" value="FkbM_mtfrase"/>
</dbReference>
<organism evidence="2 3">
    <name type="scientific">Halocatena pleomorpha</name>
    <dbReference type="NCBI Taxonomy" id="1785090"/>
    <lineage>
        <taxon>Archaea</taxon>
        <taxon>Methanobacteriati</taxon>
        <taxon>Methanobacteriota</taxon>
        <taxon>Stenosarchaea group</taxon>
        <taxon>Halobacteria</taxon>
        <taxon>Halobacteriales</taxon>
        <taxon>Natronomonadaceae</taxon>
        <taxon>Halocatena</taxon>
    </lineage>
</organism>
<evidence type="ECO:0000313" key="2">
    <source>
        <dbReference type="EMBL" id="RRJ29470.1"/>
    </source>
</evidence>
<dbReference type="InterPro" id="IPR029063">
    <property type="entry name" value="SAM-dependent_MTases_sf"/>
</dbReference>
<protein>
    <recommendedName>
        <fullName evidence="1">Methyltransferase FkbM domain-containing protein</fullName>
    </recommendedName>
</protein>